<dbReference type="Pfam" id="PF07659">
    <property type="entry name" value="DUF1599"/>
    <property type="match status" value="1"/>
</dbReference>
<keyword evidence="3" id="KW-1185">Reference proteome</keyword>
<sequence length="103" mass="11901">MTKLISELGQIFTECLEIARKKNRDYAGNRSPFHNFMLCETLGICSLEEGILVRMTDKMSRIANLLKKEADVREESIEDTLKDLINYSAILVAYLRTKRENND</sequence>
<dbReference type="RefSeq" id="WP_193807412.1">
    <property type="nucleotide sequence ID" value="NZ_CP087714.1"/>
</dbReference>
<evidence type="ECO:0000313" key="2">
    <source>
        <dbReference type="EMBL" id="XAT63491.1"/>
    </source>
</evidence>
<dbReference type="GeneID" id="90449940"/>
<dbReference type="InterPro" id="IPR011630">
    <property type="entry name" value="DUF1599"/>
</dbReference>
<proteinExistence type="predicted"/>
<name>A0ABZ3H4F0_GEOAI</name>
<accession>A0ABZ3H4F0</accession>
<gene>
    <name evidence="2" type="ORF">LPQ35_09565</name>
</gene>
<evidence type="ECO:0000259" key="1">
    <source>
        <dbReference type="Pfam" id="PF07659"/>
    </source>
</evidence>
<reference evidence="2 3" key="1">
    <citation type="submission" date="2021-11" db="EMBL/GenBank/DDBJ databases">
        <title>Whole genome of Geoglobus acetivorans.</title>
        <authorList>
            <person name="Liu D."/>
        </authorList>
    </citation>
    <scope>NUCLEOTIDE SEQUENCE [LARGE SCALE GENOMIC DNA]</scope>
    <source>
        <strain evidence="2 3">SBH6</strain>
    </source>
</reference>
<dbReference type="Proteomes" id="UP001492541">
    <property type="component" value="Chromosome"/>
</dbReference>
<protein>
    <submittedName>
        <fullName evidence="2">DUF1599 domain-containing protein</fullName>
    </submittedName>
</protein>
<organism evidence="2 3">
    <name type="scientific">Geoglobus acetivorans</name>
    <dbReference type="NCBI Taxonomy" id="565033"/>
    <lineage>
        <taxon>Archaea</taxon>
        <taxon>Methanobacteriati</taxon>
        <taxon>Methanobacteriota</taxon>
        <taxon>Archaeoglobi</taxon>
        <taxon>Archaeoglobales</taxon>
        <taxon>Archaeoglobaceae</taxon>
        <taxon>Geoglobus</taxon>
    </lineage>
</organism>
<dbReference type="EMBL" id="CP087714">
    <property type="protein sequence ID" value="XAT63491.1"/>
    <property type="molecule type" value="Genomic_DNA"/>
</dbReference>
<evidence type="ECO:0000313" key="3">
    <source>
        <dbReference type="Proteomes" id="UP001492541"/>
    </source>
</evidence>
<feature type="domain" description="Nucleotide modification associated" evidence="1">
    <location>
        <begin position="52"/>
        <end position="90"/>
    </location>
</feature>